<reference evidence="1" key="1">
    <citation type="submission" date="2020-12" db="EMBL/GenBank/DDBJ databases">
        <title>M. sibirica DSM 26468T genome.</title>
        <authorList>
            <person name="Thieme N."/>
            <person name="Rettenmaier R."/>
            <person name="Zverlov V."/>
            <person name="Liebl W."/>
        </authorList>
    </citation>
    <scope>NUCLEOTIDE SEQUENCE</scope>
    <source>
        <strain evidence="1">DSM 26468</strain>
    </source>
</reference>
<dbReference type="Proteomes" id="UP000623269">
    <property type="component" value="Unassembled WGS sequence"/>
</dbReference>
<dbReference type="AlphaFoldDB" id="A0A8J7H597"/>
<dbReference type="InterPro" id="IPR003787">
    <property type="entry name" value="Sulphur_relay_DsrE/F-like"/>
</dbReference>
<dbReference type="EMBL" id="JAEAGR010000003">
    <property type="protein sequence ID" value="MBH1939991.1"/>
    <property type="molecule type" value="Genomic_DNA"/>
</dbReference>
<dbReference type="Pfam" id="PF02635">
    <property type="entry name" value="DsrE"/>
    <property type="match status" value="1"/>
</dbReference>
<proteinExistence type="predicted"/>
<evidence type="ECO:0000313" key="1">
    <source>
        <dbReference type="EMBL" id="MBH1939991.1"/>
    </source>
</evidence>
<protein>
    <submittedName>
        <fullName evidence="1">DsrE family protein</fullName>
    </submittedName>
</protein>
<evidence type="ECO:0000313" key="2">
    <source>
        <dbReference type="Proteomes" id="UP000623269"/>
    </source>
</evidence>
<name>A0A8J7H597_9FIRM</name>
<sequence>MAQKLYILWTTDNQITAEKMVLMYSQNCMLKHWWDEVTIIIWGASAQLANDNPMIQEKIKMAIHTGVKFIACKGCSDQLNVSDKLSELGVEVVYWGHGLTEIIQNGEKLITI</sequence>
<accession>A0A8J7H597</accession>
<dbReference type="InterPro" id="IPR027396">
    <property type="entry name" value="DsrEFH-like"/>
</dbReference>
<gene>
    <name evidence="1" type="ORF">I5677_03655</name>
</gene>
<organism evidence="1 2">
    <name type="scientific">Mobilitalea sibirica</name>
    <dbReference type="NCBI Taxonomy" id="1462919"/>
    <lineage>
        <taxon>Bacteria</taxon>
        <taxon>Bacillati</taxon>
        <taxon>Bacillota</taxon>
        <taxon>Clostridia</taxon>
        <taxon>Lachnospirales</taxon>
        <taxon>Lachnospiraceae</taxon>
        <taxon>Mobilitalea</taxon>
    </lineage>
</organism>
<comment type="caution">
    <text evidence="1">The sequence shown here is derived from an EMBL/GenBank/DDBJ whole genome shotgun (WGS) entry which is preliminary data.</text>
</comment>
<dbReference type="SUPFAM" id="SSF75169">
    <property type="entry name" value="DsrEFH-like"/>
    <property type="match status" value="1"/>
</dbReference>
<keyword evidence="2" id="KW-1185">Reference proteome</keyword>
<dbReference type="Gene3D" id="3.40.1260.10">
    <property type="entry name" value="DsrEFH-like"/>
    <property type="match status" value="1"/>
</dbReference>